<keyword evidence="3 7" id="KW-0812">Transmembrane</keyword>
<dbReference type="Proteomes" id="UP000247150">
    <property type="component" value="Unassembled WGS sequence"/>
</dbReference>
<dbReference type="InterPro" id="IPR042094">
    <property type="entry name" value="T2SS_GspF_sf"/>
</dbReference>
<evidence type="ECO:0000256" key="5">
    <source>
        <dbReference type="ARBA" id="ARBA00023136"/>
    </source>
</evidence>
<evidence type="ECO:0000256" key="2">
    <source>
        <dbReference type="ARBA" id="ARBA00022475"/>
    </source>
</evidence>
<feature type="transmembrane region" description="Helical" evidence="7">
    <location>
        <begin position="283"/>
        <end position="303"/>
    </location>
</feature>
<dbReference type="AlphaFoldDB" id="A0A2V2ZUP3"/>
<keyword evidence="5 7" id="KW-0472">Membrane</keyword>
<dbReference type="Gene3D" id="1.20.81.30">
    <property type="entry name" value="Type II secretion system (T2SS), domain F"/>
    <property type="match status" value="1"/>
</dbReference>
<evidence type="ECO:0000256" key="7">
    <source>
        <dbReference type="SAM" id="Phobius"/>
    </source>
</evidence>
<feature type="coiled-coil region" evidence="6">
    <location>
        <begin position="222"/>
        <end position="249"/>
    </location>
</feature>
<sequence length="311" mass="34828">MAVVLFLCLFTTTFLFLYSLSSIRSSKNNWAENTKLESITIKQLLKKGNLTLKALLVKKKKNSRQADRLEAQLSLAGVPMKAEELKVFQWFSVIISGGILYILANELFLLAAGAVIGFFLPRLWLKQKQRKRIKQFNALLPGMLNSIIGSLKAGFSFLQSMQMVAEESGSPIKEEVQYVLKSLQYGTSMEDSLIQWKERMPSEDLSLLVEAILIQRQVGGNLAYLLEKIVDTNRERNKLENQIKTLTAQGRLSGIIISFLPIGLGIVIYFMNPDYIGTLFSNPIGQAMLIAAVAGQVIGFLFIRKITTIEV</sequence>
<keyword evidence="4 7" id="KW-1133">Transmembrane helix</keyword>
<evidence type="ECO:0000313" key="10">
    <source>
        <dbReference type="Proteomes" id="UP000247150"/>
    </source>
</evidence>
<keyword evidence="6" id="KW-0175">Coiled coil</keyword>
<dbReference type="RefSeq" id="WP_181396043.1">
    <property type="nucleotide sequence ID" value="NZ_QGTW01000009.1"/>
</dbReference>
<comment type="subcellular location">
    <subcellularLocation>
        <location evidence="1">Cell membrane</location>
        <topology evidence="1">Multi-pass membrane protein</topology>
    </subcellularLocation>
</comment>
<evidence type="ECO:0000259" key="8">
    <source>
        <dbReference type="Pfam" id="PF00482"/>
    </source>
</evidence>
<gene>
    <name evidence="9" type="ORF">DFO73_109222</name>
</gene>
<comment type="caution">
    <text evidence="9">The sequence shown here is derived from an EMBL/GenBank/DDBJ whole genome shotgun (WGS) entry which is preliminary data.</text>
</comment>
<dbReference type="EMBL" id="QGTW01000009">
    <property type="protein sequence ID" value="PWW27056.1"/>
    <property type="molecule type" value="Genomic_DNA"/>
</dbReference>
<dbReference type="InterPro" id="IPR018076">
    <property type="entry name" value="T2SS_GspF_dom"/>
</dbReference>
<reference evidence="9 10" key="1">
    <citation type="submission" date="2018-05" db="EMBL/GenBank/DDBJ databases">
        <title>Freshwater and sediment microbial communities from various areas in North America, analyzing microbe dynamics in response to fracking.</title>
        <authorList>
            <person name="Lamendella R."/>
        </authorList>
    </citation>
    <scope>NUCLEOTIDE SEQUENCE [LARGE SCALE GENOMIC DNA]</scope>
    <source>
        <strain evidence="9 10">15_TX</strain>
    </source>
</reference>
<evidence type="ECO:0000256" key="4">
    <source>
        <dbReference type="ARBA" id="ARBA00022989"/>
    </source>
</evidence>
<evidence type="ECO:0000313" key="9">
    <source>
        <dbReference type="EMBL" id="PWW27056.1"/>
    </source>
</evidence>
<dbReference type="PANTHER" id="PTHR35007:SF1">
    <property type="entry name" value="PILUS ASSEMBLY PROTEIN"/>
    <property type="match status" value="1"/>
</dbReference>
<dbReference type="Pfam" id="PF00482">
    <property type="entry name" value="T2SSF"/>
    <property type="match status" value="1"/>
</dbReference>
<dbReference type="GO" id="GO:0005886">
    <property type="term" value="C:plasma membrane"/>
    <property type="evidence" value="ECO:0007669"/>
    <property type="project" value="UniProtKB-SubCell"/>
</dbReference>
<protein>
    <submittedName>
        <fullName evidence="9">Tight adherence protein B</fullName>
    </submittedName>
</protein>
<name>A0A2V2ZUP3_9BACI</name>
<feature type="transmembrane region" description="Helical" evidence="7">
    <location>
        <begin position="252"/>
        <end position="271"/>
    </location>
</feature>
<proteinExistence type="predicted"/>
<keyword evidence="2" id="KW-1003">Cell membrane</keyword>
<evidence type="ECO:0000256" key="3">
    <source>
        <dbReference type="ARBA" id="ARBA00022692"/>
    </source>
</evidence>
<accession>A0A2V2ZUP3</accession>
<evidence type="ECO:0000256" key="6">
    <source>
        <dbReference type="SAM" id="Coils"/>
    </source>
</evidence>
<evidence type="ECO:0000256" key="1">
    <source>
        <dbReference type="ARBA" id="ARBA00004651"/>
    </source>
</evidence>
<feature type="transmembrane region" description="Helical" evidence="7">
    <location>
        <begin position="99"/>
        <end position="125"/>
    </location>
</feature>
<organism evidence="9 10">
    <name type="scientific">Cytobacillus oceanisediminis</name>
    <dbReference type="NCBI Taxonomy" id="665099"/>
    <lineage>
        <taxon>Bacteria</taxon>
        <taxon>Bacillati</taxon>
        <taxon>Bacillota</taxon>
        <taxon>Bacilli</taxon>
        <taxon>Bacillales</taxon>
        <taxon>Bacillaceae</taxon>
        <taxon>Cytobacillus</taxon>
    </lineage>
</organism>
<dbReference type="PANTHER" id="PTHR35007">
    <property type="entry name" value="INTEGRAL MEMBRANE PROTEIN-RELATED"/>
    <property type="match status" value="1"/>
</dbReference>
<feature type="domain" description="Type II secretion system protein GspF" evidence="8">
    <location>
        <begin position="144"/>
        <end position="269"/>
    </location>
</feature>